<keyword evidence="3" id="KW-1185">Reference proteome</keyword>
<protein>
    <submittedName>
        <fullName evidence="2">Uncharacterized protein</fullName>
    </submittedName>
</protein>
<proteinExistence type="predicted"/>
<feature type="transmembrane region" description="Helical" evidence="1">
    <location>
        <begin position="61"/>
        <end position="83"/>
    </location>
</feature>
<evidence type="ECO:0000256" key="1">
    <source>
        <dbReference type="SAM" id="Phobius"/>
    </source>
</evidence>
<reference evidence="2 3" key="1">
    <citation type="journal article" date="2014" name="PLoS Genet.">
        <title>Phylogenetically driven sequencing of extremely halophilic archaea reveals strategies for static and dynamic osmo-response.</title>
        <authorList>
            <person name="Becker E.A."/>
            <person name="Seitzer P.M."/>
            <person name="Tritt A."/>
            <person name="Larsen D."/>
            <person name="Krusor M."/>
            <person name="Yao A.I."/>
            <person name="Wu D."/>
            <person name="Madern D."/>
            <person name="Eisen J.A."/>
            <person name="Darling A.E."/>
            <person name="Facciotti M.T."/>
        </authorList>
    </citation>
    <scope>NUCLEOTIDE SEQUENCE [LARGE SCALE GENOMIC DNA]</scope>
    <source>
        <strain evidence="2 3">DSM 8989</strain>
    </source>
</reference>
<keyword evidence="1" id="KW-1133">Transmembrane helix</keyword>
<evidence type="ECO:0000313" key="2">
    <source>
        <dbReference type="EMBL" id="EMA52725.1"/>
    </source>
</evidence>
<feature type="transmembrane region" description="Helical" evidence="1">
    <location>
        <begin position="7"/>
        <end position="25"/>
    </location>
</feature>
<dbReference type="PATRIC" id="fig|1227456.3.peg.1949"/>
<dbReference type="Proteomes" id="UP000011625">
    <property type="component" value="Unassembled WGS sequence"/>
</dbReference>
<name>M0N7S4_9EURY</name>
<dbReference type="RefSeq" id="WP_005043004.1">
    <property type="nucleotide sequence ID" value="NZ_AOME01000053.1"/>
</dbReference>
<keyword evidence="1" id="KW-0472">Membrane</keyword>
<dbReference type="AlphaFoldDB" id="M0N7S4"/>
<dbReference type="EMBL" id="AOME01000053">
    <property type="protein sequence ID" value="EMA52725.1"/>
    <property type="molecule type" value="Genomic_DNA"/>
</dbReference>
<accession>M0N7S4</accession>
<feature type="transmembrane region" description="Helical" evidence="1">
    <location>
        <begin position="121"/>
        <end position="148"/>
    </location>
</feature>
<organism evidence="2 3">
    <name type="scientific">Halococcus salifodinae DSM 8989</name>
    <dbReference type="NCBI Taxonomy" id="1227456"/>
    <lineage>
        <taxon>Archaea</taxon>
        <taxon>Methanobacteriati</taxon>
        <taxon>Methanobacteriota</taxon>
        <taxon>Stenosarchaea group</taxon>
        <taxon>Halobacteria</taxon>
        <taxon>Halobacteriales</taxon>
        <taxon>Halococcaceae</taxon>
        <taxon>Halococcus</taxon>
    </lineage>
</organism>
<evidence type="ECO:0000313" key="3">
    <source>
        <dbReference type="Proteomes" id="UP000011625"/>
    </source>
</evidence>
<gene>
    <name evidence="2" type="ORF">C450_09668</name>
</gene>
<keyword evidence="1" id="KW-0812">Transmembrane</keyword>
<comment type="caution">
    <text evidence="2">The sequence shown here is derived from an EMBL/GenBank/DDBJ whole genome shotgun (WGS) entry which is preliminary data.</text>
</comment>
<dbReference type="OrthoDB" id="306093at2157"/>
<dbReference type="STRING" id="1227456.C450_09668"/>
<sequence length="156" mass="16101">MVEWSAVASGIGVVLAAVVVGLTVALPEAVWPIAIGAVLATGFGCGYVAGRRSGGRWRARARTGSLAGALGGAVLAAVLWASMSRAVPRVADSTFWAINDVIAANTIGIERFPWLYTGNTLFVPLLVFVVCLFAVEGWIAGGVTSGTLDRSPARSR</sequence>
<feature type="transmembrane region" description="Helical" evidence="1">
    <location>
        <begin position="31"/>
        <end position="49"/>
    </location>
</feature>